<sequence>MHSHDVISYENGRGGAPIDKNKNLIENKERKRSWELSLDDGNAAGHDNSKKTCVSLDSGFFELSGTDLDISNQEENSAEVFLQESDKENVKSSTMRWATSGEAFLHFCVPASLTQAVPRSFRTATVSVPFWRISGSRVKGGNLICASSLPEKFPELAQKSTSHPSLTAAK</sequence>
<evidence type="ECO:0000256" key="1">
    <source>
        <dbReference type="SAM" id="MobiDB-lite"/>
    </source>
</evidence>
<accession>A0A8T2NAD1</accession>
<evidence type="ECO:0000313" key="2">
    <source>
        <dbReference type="EMBL" id="KAG9337269.1"/>
    </source>
</evidence>
<protein>
    <submittedName>
        <fullName evidence="2">Uncharacterized protein</fullName>
    </submittedName>
</protein>
<proteinExistence type="predicted"/>
<dbReference type="AlphaFoldDB" id="A0A8T2NAD1"/>
<gene>
    <name evidence="2" type="ORF">JZ751_029555</name>
</gene>
<feature type="non-terminal residue" evidence="2">
    <location>
        <position position="1"/>
    </location>
</feature>
<feature type="region of interest" description="Disordered" evidence="1">
    <location>
        <begin position="1"/>
        <end position="24"/>
    </location>
</feature>
<dbReference type="EMBL" id="JAFBMS010000091">
    <property type="protein sequence ID" value="KAG9337269.1"/>
    <property type="molecule type" value="Genomic_DNA"/>
</dbReference>
<comment type="caution">
    <text evidence="2">The sequence shown here is derived from an EMBL/GenBank/DDBJ whole genome shotgun (WGS) entry which is preliminary data.</text>
</comment>
<evidence type="ECO:0000313" key="3">
    <source>
        <dbReference type="Proteomes" id="UP000824540"/>
    </source>
</evidence>
<name>A0A8T2NAD1_9TELE</name>
<keyword evidence="3" id="KW-1185">Reference proteome</keyword>
<reference evidence="2" key="1">
    <citation type="thesis" date="2021" institute="BYU ScholarsArchive" country="Provo, UT, USA">
        <title>Applications of and Algorithms for Genome Assembly and Genomic Analyses with an Emphasis on Marine Teleosts.</title>
        <authorList>
            <person name="Pickett B.D."/>
        </authorList>
    </citation>
    <scope>NUCLEOTIDE SEQUENCE</scope>
    <source>
        <strain evidence="2">HI-2016</strain>
    </source>
</reference>
<organism evidence="2 3">
    <name type="scientific">Albula glossodonta</name>
    <name type="common">roundjaw bonefish</name>
    <dbReference type="NCBI Taxonomy" id="121402"/>
    <lineage>
        <taxon>Eukaryota</taxon>
        <taxon>Metazoa</taxon>
        <taxon>Chordata</taxon>
        <taxon>Craniata</taxon>
        <taxon>Vertebrata</taxon>
        <taxon>Euteleostomi</taxon>
        <taxon>Actinopterygii</taxon>
        <taxon>Neopterygii</taxon>
        <taxon>Teleostei</taxon>
        <taxon>Albuliformes</taxon>
        <taxon>Albulidae</taxon>
        <taxon>Albula</taxon>
    </lineage>
</organism>
<dbReference type="Proteomes" id="UP000824540">
    <property type="component" value="Unassembled WGS sequence"/>
</dbReference>